<dbReference type="Proteomes" id="UP000830158">
    <property type="component" value="Chromosome"/>
</dbReference>
<feature type="compositionally biased region" description="Basic and acidic residues" evidence="1">
    <location>
        <begin position="55"/>
        <end position="73"/>
    </location>
</feature>
<dbReference type="EMBL" id="CP091196">
    <property type="protein sequence ID" value="UQS27392.1"/>
    <property type="molecule type" value="Genomic_DNA"/>
</dbReference>
<keyword evidence="3" id="KW-1185">Reference proteome</keyword>
<proteinExistence type="predicted"/>
<evidence type="ECO:0000256" key="1">
    <source>
        <dbReference type="SAM" id="MobiDB-lite"/>
    </source>
</evidence>
<organism evidence="2 3">
    <name type="scientific">Amycolatopsis thermalba</name>
    <dbReference type="NCBI Taxonomy" id="944492"/>
    <lineage>
        <taxon>Bacteria</taxon>
        <taxon>Bacillati</taxon>
        <taxon>Actinomycetota</taxon>
        <taxon>Actinomycetes</taxon>
        <taxon>Pseudonocardiales</taxon>
        <taxon>Pseudonocardiaceae</taxon>
        <taxon>Amycolatopsis</taxon>
    </lineage>
</organism>
<accession>A0ABY4P583</accession>
<protein>
    <submittedName>
        <fullName evidence="2">Uncharacterized protein</fullName>
    </submittedName>
</protein>
<feature type="compositionally biased region" description="Basic and acidic residues" evidence="1">
    <location>
        <begin position="79"/>
        <end position="88"/>
    </location>
</feature>
<dbReference type="RefSeq" id="WP_094004421.1">
    <property type="nucleotide sequence ID" value="NZ_CP091196.1"/>
</dbReference>
<reference evidence="2" key="1">
    <citation type="submission" date="2022-01" db="EMBL/GenBank/DDBJ databases">
        <title>PSI-footprinting approach for the identification of protein synthesis inhibitor producers.</title>
        <authorList>
            <person name="Handel F."/>
            <person name="Kulik A."/>
            <person name="Wex K.W."/>
            <person name="Berscheid A."/>
            <person name="Saur J.S."/>
            <person name="Winkler A."/>
            <person name="Wibberg D."/>
            <person name="Kalinowski J."/>
            <person name="Broetz-Oesterhelt H."/>
            <person name="Mast Y."/>
        </authorList>
    </citation>
    <scope>NUCLEOTIDE SEQUENCE</scope>
    <source>
        <strain evidence="2">KNN 49.3e</strain>
    </source>
</reference>
<sequence>MVEVLEVAVAERVRAEAVVQLFQQRQDRRVAHGAGVEVGVRDLAELDVQLGARPGQERHRTRFAEQADQGERHVAADAELRAKQRPDPADQGMGAHEHGVLRCLPHMI</sequence>
<feature type="region of interest" description="Disordered" evidence="1">
    <location>
        <begin position="79"/>
        <end position="99"/>
    </location>
</feature>
<evidence type="ECO:0000313" key="3">
    <source>
        <dbReference type="Proteomes" id="UP000830158"/>
    </source>
</evidence>
<feature type="region of interest" description="Disordered" evidence="1">
    <location>
        <begin position="54"/>
        <end position="73"/>
    </location>
</feature>
<name>A0ABY4P583_9PSEU</name>
<gene>
    <name evidence="2" type="ORF">L1857_33650</name>
</gene>
<evidence type="ECO:0000313" key="2">
    <source>
        <dbReference type="EMBL" id="UQS27392.1"/>
    </source>
</evidence>